<dbReference type="EMBL" id="LR903153">
    <property type="protein sequence ID" value="CAD7251563.1"/>
    <property type="molecule type" value="Genomic_DNA"/>
</dbReference>
<dbReference type="Proteomes" id="UP000677054">
    <property type="component" value="Unassembled WGS sequence"/>
</dbReference>
<dbReference type="AlphaFoldDB" id="A0A7R9FQV0"/>
<dbReference type="GO" id="GO:0012505">
    <property type="term" value="C:endomembrane system"/>
    <property type="evidence" value="ECO:0007669"/>
    <property type="project" value="TreeGrafter"/>
</dbReference>
<evidence type="ECO:0000256" key="1">
    <source>
        <dbReference type="ARBA" id="ARBA00038357"/>
    </source>
</evidence>
<gene>
    <name evidence="4" type="ORF">DSTB1V02_LOCUS11328</name>
</gene>
<dbReference type="InterPro" id="IPR036400">
    <property type="entry name" value="Cyt_B5-like_heme/steroid_sf"/>
</dbReference>
<dbReference type="PANTHER" id="PTHR10281:SF4">
    <property type="entry name" value="NEUFERRICIN"/>
    <property type="match status" value="1"/>
</dbReference>
<dbReference type="Gene3D" id="3.10.120.10">
    <property type="entry name" value="Cytochrome b5-like heme/steroid binding domain"/>
    <property type="match status" value="1"/>
</dbReference>
<feature type="region of interest" description="Disordered" evidence="2">
    <location>
        <begin position="54"/>
        <end position="74"/>
    </location>
</feature>
<dbReference type="SMART" id="SM01117">
    <property type="entry name" value="Cyt-b5"/>
    <property type="match status" value="1"/>
</dbReference>
<evidence type="ECO:0000259" key="3">
    <source>
        <dbReference type="SMART" id="SM01117"/>
    </source>
</evidence>
<evidence type="ECO:0000256" key="2">
    <source>
        <dbReference type="SAM" id="MobiDB-lite"/>
    </source>
</evidence>
<comment type="similarity">
    <text evidence="1">Belongs to the cytochrome b5 family. MAPR subfamily.</text>
</comment>
<keyword evidence="5" id="KW-1185">Reference proteome</keyword>
<dbReference type="EMBL" id="CAJPEV010003636">
    <property type="protein sequence ID" value="CAG0900213.1"/>
    <property type="molecule type" value="Genomic_DNA"/>
</dbReference>
<dbReference type="GO" id="GO:0016020">
    <property type="term" value="C:membrane"/>
    <property type="evidence" value="ECO:0007669"/>
    <property type="project" value="TreeGrafter"/>
</dbReference>
<organism evidence="4">
    <name type="scientific">Darwinula stevensoni</name>
    <dbReference type="NCBI Taxonomy" id="69355"/>
    <lineage>
        <taxon>Eukaryota</taxon>
        <taxon>Metazoa</taxon>
        <taxon>Ecdysozoa</taxon>
        <taxon>Arthropoda</taxon>
        <taxon>Crustacea</taxon>
        <taxon>Oligostraca</taxon>
        <taxon>Ostracoda</taxon>
        <taxon>Podocopa</taxon>
        <taxon>Podocopida</taxon>
        <taxon>Darwinulocopina</taxon>
        <taxon>Darwinuloidea</taxon>
        <taxon>Darwinulidae</taxon>
        <taxon>Darwinula</taxon>
    </lineage>
</organism>
<protein>
    <recommendedName>
        <fullName evidence="3">Cytochrome b5 heme-binding domain-containing protein</fullName>
    </recommendedName>
</protein>
<evidence type="ECO:0000313" key="4">
    <source>
        <dbReference type="EMBL" id="CAD7251563.1"/>
    </source>
</evidence>
<dbReference type="Pfam" id="PF00173">
    <property type="entry name" value="Cyt-b5"/>
    <property type="match status" value="1"/>
</dbReference>
<proteinExistence type="inferred from homology"/>
<dbReference type="InterPro" id="IPR050577">
    <property type="entry name" value="MAPR/NEUFC/NENF-like"/>
</dbReference>
<dbReference type="PANTHER" id="PTHR10281">
    <property type="entry name" value="MEMBRANE-ASSOCIATED PROGESTERONE RECEPTOR COMPONENT-RELATED"/>
    <property type="match status" value="1"/>
</dbReference>
<evidence type="ECO:0000313" key="5">
    <source>
        <dbReference type="Proteomes" id="UP000677054"/>
    </source>
</evidence>
<name>A0A7R9FQV0_9CRUS</name>
<dbReference type="OrthoDB" id="10257697at2759"/>
<accession>A0A7R9FQV0</accession>
<sequence length="307" mass="34257">MEACGAVGKRIAMAIPVLLGVAIYLHKEDPSYLAVLYRIPGMEQLARFWAGGEETWEKSPGGPPPAGRGQQWADGEGGDGYLRDLLFAPEELAKYNGRKKKELYLAILGRVYDVSSARNYYGKGGFYEPFTGRDASRAFLTGDFSEGGLTDEVSGLTDEDYRALDEQADFYDSKYKYVGKVMGRYFDERGKMTDYGKQVERWIRKAKAAEELEDARAFPPCHSEWKQGHPPRVWCDQRSGGIVRDWAGVPRMVDTPGGDTRCVCVRDTGTPTHRYAGVDDRGDLENPHLKEYEDCDPASPSCLLPPV</sequence>
<dbReference type="SUPFAM" id="SSF55856">
    <property type="entry name" value="Cytochrome b5-like heme/steroid binding domain"/>
    <property type="match status" value="1"/>
</dbReference>
<reference evidence="4" key="1">
    <citation type="submission" date="2020-11" db="EMBL/GenBank/DDBJ databases">
        <authorList>
            <person name="Tran Van P."/>
        </authorList>
    </citation>
    <scope>NUCLEOTIDE SEQUENCE</scope>
</reference>
<dbReference type="InterPro" id="IPR001199">
    <property type="entry name" value="Cyt_B5-like_heme/steroid-bd"/>
</dbReference>
<feature type="domain" description="Cytochrome b5 heme-binding" evidence="3">
    <location>
        <begin position="87"/>
        <end position="182"/>
    </location>
</feature>